<accession>A0ABQ5E8A5</accession>
<reference evidence="2" key="1">
    <citation type="journal article" date="2022" name="Int. J. Mol. Sci.">
        <title>Draft Genome of Tanacetum Coccineum: Genomic Comparison of Closely Related Tanacetum-Family Plants.</title>
        <authorList>
            <person name="Yamashiro T."/>
            <person name="Shiraishi A."/>
            <person name="Nakayama K."/>
            <person name="Satake H."/>
        </authorList>
    </citation>
    <scope>NUCLEOTIDE SEQUENCE</scope>
</reference>
<dbReference type="Proteomes" id="UP001151760">
    <property type="component" value="Unassembled WGS sequence"/>
</dbReference>
<dbReference type="EMBL" id="BQNB010016042">
    <property type="protein sequence ID" value="GJT47131.1"/>
    <property type="molecule type" value="Genomic_DNA"/>
</dbReference>
<organism evidence="2 3">
    <name type="scientific">Tanacetum coccineum</name>
    <dbReference type="NCBI Taxonomy" id="301880"/>
    <lineage>
        <taxon>Eukaryota</taxon>
        <taxon>Viridiplantae</taxon>
        <taxon>Streptophyta</taxon>
        <taxon>Embryophyta</taxon>
        <taxon>Tracheophyta</taxon>
        <taxon>Spermatophyta</taxon>
        <taxon>Magnoliopsida</taxon>
        <taxon>eudicotyledons</taxon>
        <taxon>Gunneridae</taxon>
        <taxon>Pentapetalae</taxon>
        <taxon>asterids</taxon>
        <taxon>campanulids</taxon>
        <taxon>Asterales</taxon>
        <taxon>Asteraceae</taxon>
        <taxon>Asteroideae</taxon>
        <taxon>Anthemideae</taxon>
        <taxon>Anthemidinae</taxon>
        <taxon>Tanacetum</taxon>
    </lineage>
</organism>
<evidence type="ECO:0000256" key="1">
    <source>
        <dbReference type="SAM" id="MobiDB-lite"/>
    </source>
</evidence>
<gene>
    <name evidence="2" type="ORF">Tco_0955846</name>
</gene>
<feature type="compositionally biased region" description="Polar residues" evidence="1">
    <location>
        <begin position="289"/>
        <end position="302"/>
    </location>
</feature>
<proteinExistence type="predicted"/>
<sequence>MTFVSTFVATRLRQSWRAILSVLNKSLTRKDTSWDTARLPILHIIWGIVHSANLDFASLIWDEFEWQAVDRTTKPTKMSKLLYARFTNLIIDHFLSCNKNIPRRPDSEMHSEGQDSPFTKFTNTVKVESKKAKAAEEPEEQHVSPIKCGQGKGYMHLGDQEANVPNAFKKNVVPRKTRSLTIADNIVEEPVAVELTKSISIKEHQRHQCDIMTQLTIDRQIDKDVEDTYVEWGHKLKEPEVEDTTVQSSLDLCKGSKASRLESMKQIKQAITAEGSSDAHNKYYEFENISATDSDATRGSSCSDTDEEKDVETDDSDPQGDNDAA</sequence>
<protein>
    <submittedName>
        <fullName evidence="2">Uncharacterized protein</fullName>
    </submittedName>
</protein>
<evidence type="ECO:0000313" key="3">
    <source>
        <dbReference type="Proteomes" id="UP001151760"/>
    </source>
</evidence>
<name>A0ABQ5E8A5_9ASTR</name>
<keyword evidence="3" id="KW-1185">Reference proteome</keyword>
<evidence type="ECO:0000313" key="2">
    <source>
        <dbReference type="EMBL" id="GJT47131.1"/>
    </source>
</evidence>
<feature type="compositionally biased region" description="Acidic residues" evidence="1">
    <location>
        <begin position="304"/>
        <end position="325"/>
    </location>
</feature>
<reference evidence="2" key="2">
    <citation type="submission" date="2022-01" db="EMBL/GenBank/DDBJ databases">
        <authorList>
            <person name="Yamashiro T."/>
            <person name="Shiraishi A."/>
            <person name="Satake H."/>
            <person name="Nakayama K."/>
        </authorList>
    </citation>
    <scope>NUCLEOTIDE SEQUENCE</scope>
</reference>
<feature type="region of interest" description="Disordered" evidence="1">
    <location>
        <begin position="287"/>
        <end position="325"/>
    </location>
</feature>
<comment type="caution">
    <text evidence="2">The sequence shown here is derived from an EMBL/GenBank/DDBJ whole genome shotgun (WGS) entry which is preliminary data.</text>
</comment>